<proteinExistence type="predicted"/>
<reference evidence="1 2" key="1">
    <citation type="journal article" date="2023" name="Science">
        <title>Complex scaffold remodeling in plant triterpene biosynthesis.</title>
        <authorList>
            <person name="De La Pena R."/>
            <person name="Hodgson H."/>
            <person name="Liu J.C."/>
            <person name="Stephenson M.J."/>
            <person name="Martin A.C."/>
            <person name="Owen C."/>
            <person name="Harkess A."/>
            <person name="Leebens-Mack J."/>
            <person name="Jimenez L.E."/>
            <person name="Osbourn A."/>
            <person name="Sattely E.S."/>
        </authorList>
    </citation>
    <scope>NUCLEOTIDE SEQUENCE [LARGE SCALE GENOMIC DNA]</scope>
    <source>
        <strain evidence="2">cv. JPN11</strain>
        <tissue evidence="1">Leaf</tissue>
    </source>
</reference>
<protein>
    <submittedName>
        <fullName evidence="1">Ornithine decarboxylase</fullName>
    </submittedName>
</protein>
<accession>A0ACC1YDT0</accession>
<dbReference type="Proteomes" id="UP001164539">
    <property type="component" value="Chromosome 4"/>
</dbReference>
<gene>
    <name evidence="1" type="ORF">OWV82_009256</name>
</gene>
<evidence type="ECO:0000313" key="2">
    <source>
        <dbReference type="Proteomes" id="UP001164539"/>
    </source>
</evidence>
<organism evidence="1 2">
    <name type="scientific">Melia azedarach</name>
    <name type="common">Chinaberry tree</name>
    <dbReference type="NCBI Taxonomy" id="155640"/>
    <lineage>
        <taxon>Eukaryota</taxon>
        <taxon>Viridiplantae</taxon>
        <taxon>Streptophyta</taxon>
        <taxon>Embryophyta</taxon>
        <taxon>Tracheophyta</taxon>
        <taxon>Spermatophyta</taxon>
        <taxon>Magnoliopsida</taxon>
        <taxon>eudicotyledons</taxon>
        <taxon>Gunneridae</taxon>
        <taxon>Pentapetalae</taxon>
        <taxon>rosids</taxon>
        <taxon>malvids</taxon>
        <taxon>Sapindales</taxon>
        <taxon>Meliaceae</taxon>
        <taxon>Melia</taxon>
    </lineage>
</organism>
<dbReference type="EMBL" id="CM051397">
    <property type="protein sequence ID" value="KAJ4721584.1"/>
    <property type="molecule type" value="Genomic_DNA"/>
</dbReference>
<name>A0ACC1YDT0_MELAZ</name>
<keyword evidence="2" id="KW-1185">Reference proteome</keyword>
<evidence type="ECO:0000313" key="1">
    <source>
        <dbReference type="EMBL" id="KAJ4721584.1"/>
    </source>
</evidence>
<comment type="caution">
    <text evidence="1">The sequence shown here is derived from an EMBL/GenBank/DDBJ whole genome shotgun (WGS) entry which is preliminary data.</text>
</comment>
<sequence>MESCPNGNGIGLLDDGGKKETAITKDGLMEFVRSIICKTQEEIDEPFYVFDLGVVISRYDNWTKELPMIHPYYAVKCNPDPALLDALAALGSNFDCASRAEIESVLRLGVSPERIIYANPYSGAKYPLDSKFGANPEEVAPLLEAAKASALSVIGVSFHIGCETTNFGAFRGAIAAAKTVFDTATRLGLPKMRVLDIGGGFTSSNLEFHEAATTIKDALQSYFTDESKLTVISEPGRFFAESSFTIATKIIGKRVRNELREYWINDGKYGSFNCIPSDEAIAKCNSLACTSNGANPTCKALRKYSSTVFGPTCDAIDKIFTGQILPELQVGDWLVFSHMGAYTAPACGTSFNGFNMCAIPTYVVRPNPN</sequence>